<evidence type="ECO:0008006" key="3">
    <source>
        <dbReference type="Google" id="ProtNLM"/>
    </source>
</evidence>
<dbReference type="OrthoDB" id="3596166at2759"/>
<comment type="caution">
    <text evidence="1">The sequence shown here is derived from an EMBL/GenBank/DDBJ whole genome shotgun (WGS) entry which is preliminary data.</text>
</comment>
<keyword evidence="2" id="KW-1185">Reference proteome</keyword>
<protein>
    <recommendedName>
        <fullName evidence="3">F-box domain-containing protein</fullName>
    </recommendedName>
</protein>
<evidence type="ECO:0000313" key="2">
    <source>
        <dbReference type="Proteomes" id="UP000664132"/>
    </source>
</evidence>
<organism evidence="1 2">
    <name type="scientific">Cadophora malorum</name>
    <dbReference type="NCBI Taxonomy" id="108018"/>
    <lineage>
        <taxon>Eukaryota</taxon>
        <taxon>Fungi</taxon>
        <taxon>Dikarya</taxon>
        <taxon>Ascomycota</taxon>
        <taxon>Pezizomycotina</taxon>
        <taxon>Leotiomycetes</taxon>
        <taxon>Helotiales</taxon>
        <taxon>Ploettnerulaceae</taxon>
        <taxon>Cadophora</taxon>
    </lineage>
</organism>
<accession>A0A8H7TAV9</accession>
<dbReference type="AlphaFoldDB" id="A0A8H7TAV9"/>
<proteinExistence type="predicted"/>
<dbReference type="Proteomes" id="UP000664132">
    <property type="component" value="Unassembled WGS sequence"/>
</dbReference>
<name>A0A8H7TAV9_9HELO</name>
<evidence type="ECO:0000313" key="1">
    <source>
        <dbReference type="EMBL" id="KAG4418189.1"/>
    </source>
</evidence>
<reference evidence="1" key="1">
    <citation type="submission" date="2021-02" db="EMBL/GenBank/DDBJ databases">
        <title>Genome sequence Cadophora malorum strain M34.</title>
        <authorList>
            <person name="Stefanovic E."/>
            <person name="Vu D."/>
            <person name="Scully C."/>
            <person name="Dijksterhuis J."/>
            <person name="Roader J."/>
            <person name="Houbraken J."/>
        </authorList>
    </citation>
    <scope>NUCLEOTIDE SEQUENCE</scope>
    <source>
        <strain evidence="1">M34</strain>
    </source>
</reference>
<gene>
    <name evidence="1" type="ORF">IFR04_008710</name>
</gene>
<sequence>MPLQTFSTLRRKIAASLRYPRSKCQAPCLPPELISRILEYTLLTPNPLHLLIATGTIPKAQKRLAKPHLNDMTLAKDFHSLCLVSNLFRTEAMRIFFSRNCWQLEVRLYVPSQQPEYFFFSDLTNGLRDRLLYGILWVVIHIATLCSPPDPEPMRLVGKVDAVTVLGSEAVGLMRDVKIIVVRYAKMALYLDVLNETVAVLREGGNLERLVVRYIPYYARDRMTGCVRWVEYDMEDLMEKMGLDEEGSRREYVDSWALEYWGHMESVLGHLGKVGPVREAIVCGCVTDEYSFWLEGVIREGLKETDGRGFDRDLEERKMRGLM</sequence>
<dbReference type="EMBL" id="JAFJYH010000135">
    <property type="protein sequence ID" value="KAG4418189.1"/>
    <property type="molecule type" value="Genomic_DNA"/>
</dbReference>